<evidence type="ECO:0000256" key="1">
    <source>
        <dbReference type="SAM" id="SignalP"/>
    </source>
</evidence>
<feature type="chain" id="PRO_5040745282" evidence="1">
    <location>
        <begin position="26"/>
        <end position="383"/>
    </location>
</feature>
<evidence type="ECO:0000313" key="3">
    <source>
        <dbReference type="Proteomes" id="UP001139353"/>
    </source>
</evidence>
<evidence type="ECO:0000313" key="2">
    <source>
        <dbReference type="EMBL" id="MCK9685492.1"/>
    </source>
</evidence>
<protein>
    <submittedName>
        <fullName evidence="2">SGNH/GDSL hydrolase family protein</fullName>
    </submittedName>
</protein>
<name>A0A9X1YJE9_9BURK</name>
<dbReference type="SUPFAM" id="SSF52266">
    <property type="entry name" value="SGNH hydrolase"/>
    <property type="match status" value="1"/>
</dbReference>
<dbReference type="CDD" id="cd01847">
    <property type="entry name" value="Triacylglycerol_lipase_like"/>
    <property type="match status" value="1"/>
</dbReference>
<sequence length="383" mass="38881">MKKFHVLTTALAAAAFLAGCGGDSAGDQSPRVAFTQMVNFGDSLSDVGTYDVGVVKLQGGGHFSINGVGATGLLYINWTEFLAATLHLPQPCAAETGLDPVVGAVPIIGDETATFHDASNGGTCLNYAQGGSRVTLQPGPGNRALFNATDPSTSGDALGALTIPVHDQIVNYLNHNSQAFSPNALVTVLAGANDVFVQTATVTAEITAGLPQDQAVGGAVAAMKQAADDLASDVNTMILAKGATHVVVVNIPDASLTPSATQSGASGVALTKLLVQTFNGELATKLQAGSSLLLVDAFTASEDQATNKAQYGLTDVATSVCTSSSSLVCTKNTLIPSVAPAASAAPATAANTFEYADGVHPTPYGYRLLSELVSEQLAIKGWL</sequence>
<dbReference type="Proteomes" id="UP001139353">
    <property type="component" value="Unassembled WGS sequence"/>
</dbReference>
<gene>
    <name evidence="2" type="ORF">LPC04_07200</name>
</gene>
<dbReference type="RefSeq" id="WP_275681493.1">
    <property type="nucleotide sequence ID" value="NZ_JAJLJH010000001.1"/>
</dbReference>
<dbReference type="Pfam" id="PF00657">
    <property type="entry name" value="Lipase_GDSL"/>
    <property type="match status" value="1"/>
</dbReference>
<dbReference type="InterPro" id="IPR036514">
    <property type="entry name" value="SGNH_hydro_sf"/>
</dbReference>
<accession>A0A9X1YJE9</accession>
<feature type="signal peptide" evidence="1">
    <location>
        <begin position="1"/>
        <end position="25"/>
    </location>
</feature>
<dbReference type="PANTHER" id="PTHR45642:SF141">
    <property type="entry name" value="SECRETED EFFECTOR PROTEIN SSEJ"/>
    <property type="match status" value="1"/>
</dbReference>
<dbReference type="Gene3D" id="3.40.50.1110">
    <property type="entry name" value="SGNH hydrolase"/>
    <property type="match status" value="1"/>
</dbReference>
<reference evidence="2" key="1">
    <citation type="submission" date="2021-11" db="EMBL/GenBank/DDBJ databases">
        <title>BS-T2-15 a new species belonging to the Comamonadaceae family isolated from the soil of a French oak forest.</title>
        <authorList>
            <person name="Mieszkin S."/>
            <person name="Alain K."/>
        </authorList>
    </citation>
    <scope>NUCLEOTIDE SEQUENCE</scope>
    <source>
        <strain evidence="2">BS-T2-15</strain>
    </source>
</reference>
<keyword evidence="1" id="KW-0732">Signal</keyword>
<proteinExistence type="predicted"/>
<dbReference type="GO" id="GO:0016788">
    <property type="term" value="F:hydrolase activity, acting on ester bonds"/>
    <property type="evidence" value="ECO:0007669"/>
    <property type="project" value="InterPro"/>
</dbReference>
<dbReference type="PANTHER" id="PTHR45642">
    <property type="entry name" value="GDSL ESTERASE/LIPASE EXL3"/>
    <property type="match status" value="1"/>
</dbReference>
<dbReference type="InterPro" id="IPR001087">
    <property type="entry name" value="GDSL"/>
</dbReference>
<dbReference type="PROSITE" id="PS51257">
    <property type="entry name" value="PROKAR_LIPOPROTEIN"/>
    <property type="match status" value="1"/>
</dbReference>
<organism evidence="2 3">
    <name type="scientific">Scleromatobacter humisilvae</name>
    <dbReference type="NCBI Taxonomy" id="2897159"/>
    <lineage>
        <taxon>Bacteria</taxon>
        <taxon>Pseudomonadati</taxon>
        <taxon>Pseudomonadota</taxon>
        <taxon>Betaproteobacteria</taxon>
        <taxon>Burkholderiales</taxon>
        <taxon>Sphaerotilaceae</taxon>
        <taxon>Scleromatobacter</taxon>
    </lineage>
</organism>
<comment type="caution">
    <text evidence="2">The sequence shown here is derived from an EMBL/GenBank/DDBJ whole genome shotgun (WGS) entry which is preliminary data.</text>
</comment>
<keyword evidence="3" id="KW-1185">Reference proteome</keyword>
<dbReference type="InterPro" id="IPR050592">
    <property type="entry name" value="GDSL_lipolytic_enzyme"/>
</dbReference>
<dbReference type="EMBL" id="JAJLJH010000001">
    <property type="protein sequence ID" value="MCK9685492.1"/>
    <property type="molecule type" value="Genomic_DNA"/>
</dbReference>
<keyword evidence="2" id="KW-0378">Hydrolase</keyword>
<dbReference type="AlphaFoldDB" id="A0A9X1YJE9"/>